<dbReference type="GO" id="GO:0003697">
    <property type="term" value="F:single-stranded DNA binding"/>
    <property type="evidence" value="ECO:0007669"/>
    <property type="project" value="InterPro"/>
</dbReference>
<dbReference type="RefSeq" id="WP_129219839.1">
    <property type="nucleotide sequence ID" value="NZ_QYBC01000011.1"/>
</dbReference>
<evidence type="ECO:0000256" key="1">
    <source>
        <dbReference type="ARBA" id="ARBA00008136"/>
    </source>
</evidence>
<reference evidence="9 10" key="2">
    <citation type="submission" date="2019-02" db="EMBL/GenBank/DDBJ databases">
        <title>'Lichenibacterium ramalinii' gen. nov. sp. nov., 'Lichenibacterium minor' gen. nov. sp. nov.</title>
        <authorList>
            <person name="Pankratov T."/>
        </authorList>
    </citation>
    <scope>NUCLEOTIDE SEQUENCE [LARGE SCALE GENOMIC DNA]</scope>
    <source>
        <strain evidence="9 10">RmlP001</strain>
    </source>
</reference>
<dbReference type="OrthoDB" id="9782620at2"/>
<accession>A0A4Q2RDN7</accession>
<dbReference type="InterPro" id="IPR036590">
    <property type="entry name" value="SRAP-like"/>
</dbReference>
<evidence type="ECO:0000313" key="9">
    <source>
        <dbReference type="EMBL" id="RYB04145.1"/>
    </source>
</evidence>
<organism evidence="9 10">
    <name type="scientific">Lichenibacterium ramalinae</name>
    <dbReference type="NCBI Taxonomy" id="2316527"/>
    <lineage>
        <taxon>Bacteria</taxon>
        <taxon>Pseudomonadati</taxon>
        <taxon>Pseudomonadota</taxon>
        <taxon>Alphaproteobacteria</taxon>
        <taxon>Hyphomicrobiales</taxon>
        <taxon>Lichenihabitantaceae</taxon>
        <taxon>Lichenibacterium</taxon>
    </lineage>
</organism>
<keyword evidence="10" id="KW-1185">Reference proteome</keyword>
<evidence type="ECO:0000313" key="10">
    <source>
        <dbReference type="Proteomes" id="UP000289411"/>
    </source>
</evidence>
<dbReference type="Proteomes" id="UP000289411">
    <property type="component" value="Unassembled WGS sequence"/>
</dbReference>
<dbReference type="GO" id="GO:0008233">
    <property type="term" value="F:peptidase activity"/>
    <property type="evidence" value="ECO:0007669"/>
    <property type="project" value="UniProtKB-KW"/>
</dbReference>
<proteinExistence type="inferred from homology"/>
<evidence type="ECO:0000256" key="2">
    <source>
        <dbReference type="ARBA" id="ARBA00022670"/>
    </source>
</evidence>
<comment type="caution">
    <text evidence="9">The sequence shown here is derived from an EMBL/GenBank/DDBJ whole genome shotgun (WGS) entry which is preliminary data.</text>
</comment>
<dbReference type="Pfam" id="PF02586">
    <property type="entry name" value="SRAP"/>
    <property type="match status" value="1"/>
</dbReference>
<keyword evidence="3" id="KW-0227">DNA damage</keyword>
<evidence type="ECO:0000256" key="6">
    <source>
        <dbReference type="ARBA" id="ARBA00023125"/>
    </source>
</evidence>
<sequence length="230" mass="25434">MCGRFTQRYTWAEVHGFLSVIGAPRNLRPRYNIAPTTEVDVVVDRGQGREILAMRWGLVPVWWDKPLKSVPATFNARADTVAQKPMFRDAFRKRRCVIPASGFFEWTDAAGGKQPHYFSAADGAILAFAGLWDSWTEPASGETVLSCTVIVSEASGWMAPYHDRMPVLLAEADIDAWLKGKAGREVLKPAEAASLREWPVSRRVNRPGAADDPGLIEPVTAEPEPFGLLL</sequence>
<keyword evidence="5" id="KW-0190">Covalent protein-DNA linkage</keyword>
<protein>
    <recommendedName>
        <fullName evidence="8">Abasic site processing protein</fullName>
        <ecNumber evidence="8">3.4.-.-</ecNumber>
    </recommendedName>
</protein>
<name>A0A4Q2RDN7_9HYPH</name>
<gene>
    <name evidence="9" type="ORF">D3272_14100</name>
</gene>
<dbReference type="PANTHER" id="PTHR13604:SF0">
    <property type="entry name" value="ABASIC SITE PROCESSING PROTEIN HMCES"/>
    <property type="match status" value="1"/>
</dbReference>
<dbReference type="GO" id="GO:0006508">
    <property type="term" value="P:proteolysis"/>
    <property type="evidence" value="ECO:0007669"/>
    <property type="project" value="UniProtKB-KW"/>
</dbReference>
<dbReference type="PANTHER" id="PTHR13604">
    <property type="entry name" value="DC12-RELATED"/>
    <property type="match status" value="1"/>
</dbReference>
<evidence type="ECO:0000256" key="4">
    <source>
        <dbReference type="ARBA" id="ARBA00022801"/>
    </source>
</evidence>
<evidence type="ECO:0000256" key="5">
    <source>
        <dbReference type="ARBA" id="ARBA00023124"/>
    </source>
</evidence>
<evidence type="ECO:0000256" key="7">
    <source>
        <dbReference type="ARBA" id="ARBA00023239"/>
    </source>
</evidence>
<dbReference type="AlphaFoldDB" id="A0A4Q2RDN7"/>
<dbReference type="GO" id="GO:0106300">
    <property type="term" value="P:protein-DNA covalent cross-linking repair"/>
    <property type="evidence" value="ECO:0007669"/>
    <property type="project" value="InterPro"/>
</dbReference>
<keyword evidence="6" id="KW-0238">DNA-binding</keyword>
<dbReference type="Gene3D" id="3.90.1680.10">
    <property type="entry name" value="SOS response associated peptidase-like"/>
    <property type="match status" value="1"/>
</dbReference>
<evidence type="ECO:0000256" key="3">
    <source>
        <dbReference type="ARBA" id="ARBA00022763"/>
    </source>
</evidence>
<keyword evidence="2 8" id="KW-0645">Protease</keyword>
<dbReference type="InterPro" id="IPR003738">
    <property type="entry name" value="SRAP"/>
</dbReference>
<dbReference type="EMBL" id="QYBC01000011">
    <property type="protein sequence ID" value="RYB04145.1"/>
    <property type="molecule type" value="Genomic_DNA"/>
</dbReference>
<evidence type="ECO:0000256" key="8">
    <source>
        <dbReference type="RuleBase" id="RU364100"/>
    </source>
</evidence>
<dbReference type="EC" id="3.4.-.-" evidence="8"/>
<dbReference type="GO" id="GO:0016829">
    <property type="term" value="F:lyase activity"/>
    <property type="evidence" value="ECO:0007669"/>
    <property type="project" value="UniProtKB-KW"/>
</dbReference>
<comment type="similarity">
    <text evidence="1 8">Belongs to the SOS response-associated peptidase family.</text>
</comment>
<keyword evidence="7" id="KW-0456">Lyase</keyword>
<keyword evidence="4 8" id="KW-0378">Hydrolase</keyword>
<reference evidence="9 10" key="1">
    <citation type="submission" date="2018-09" db="EMBL/GenBank/DDBJ databases">
        <authorList>
            <person name="Grouzdev D.S."/>
            <person name="Krutkina M.S."/>
        </authorList>
    </citation>
    <scope>NUCLEOTIDE SEQUENCE [LARGE SCALE GENOMIC DNA]</scope>
    <source>
        <strain evidence="9 10">RmlP001</strain>
    </source>
</reference>
<dbReference type="SUPFAM" id="SSF143081">
    <property type="entry name" value="BB1717-like"/>
    <property type="match status" value="1"/>
</dbReference>